<dbReference type="EMBL" id="PQXM01000057">
    <property type="protein sequence ID" value="TGO78694.1"/>
    <property type="molecule type" value="Genomic_DNA"/>
</dbReference>
<evidence type="ECO:0000256" key="2">
    <source>
        <dbReference type="SAM" id="Phobius"/>
    </source>
</evidence>
<feature type="transmembrane region" description="Helical" evidence="2">
    <location>
        <begin position="259"/>
        <end position="285"/>
    </location>
</feature>
<protein>
    <submittedName>
        <fullName evidence="3">Uncharacterized protein</fullName>
    </submittedName>
</protein>
<proteinExistence type="predicted"/>
<evidence type="ECO:0000313" key="3">
    <source>
        <dbReference type="EMBL" id="TGO78694.1"/>
    </source>
</evidence>
<organism evidence="3 4">
    <name type="scientific">Botrytis elliptica</name>
    <dbReference type="NCBI Taxonomy" id="278938"/>
    <lineage>
        <taxon>Eukaryota</taxon>
        <taxon>Fungi</taxon>
        <taxon>Dikarya</taxon>
        <taxon>Ascomycota</taxon>
        <taxon>Pezizomycotina</taxon>
        <taxon>Leotiomycetes</taxon>
        <taxon>Helotiales</taxon>
        <taxon>Sclerotiniaceae</taxon>
        <taxon>Botrytis</taxon>
    </lineage>
</organism>
<feature type="transmembrane region" description="Helical" evidence="2">
    <location>
        <begin position="52"/>
        <end position="72"/>
    </location>
</feature>
<feature type="transmembrane region" description="Helical" evidence="2">
    <location>
        <begin position="195"/>
        <end position="214"/>
    </location>
</feature>
<dbReference type="Proteomes" id="UP000297229">
    <property type="component" value="Unassembled WGS sequence"/>
</dbReference>
<feature type="transmembrane region" description="Helical" evidence="2">
    <location>
        <begin position="21"/>
        <end position="40"/>
    </location>
</feature>
<feature type="transmembrane region" description="Helical" evidence="2">
    <location>
        <begin position="169"/>
        <end position="189"/>
    </location>
</feature>
<accession>A0A4Z1JZS6</accession>
<comment type="caution">
    <text evidence="3">The sequence shown here is derived from an EMBL/GenBank/DDBJ whole genome shotgun (WGS) entry which is preliminary data.</text>
</comment>
<reference evidence="3 4" key="1">
    <citation type="submission" date="2017-12" db="EMBL/GenBank/DDBJ databases">
        <title>Comparative genomics of Botrytis spp.</title>
        <authorList>
            <person name="Valero-Jimenez C.A."/>
            <person name="Tapia P."/>
            <person name="Veloso J."/>
            <person name="Silva-Moreno E."/>
            <person name="Staats M."/>
            <person name="Valdes J.H."/>
            <person name="Van Kan J.A.L."/>
        </authorList>
    </citation>
    <scope>NUCLEOTIDE SEQUENCE [LARGE SCALE GENOMIC DNA]</scope>
    <source>
        <strain evidence="3 4">Be9601</strain>
    </source>
</reference>
<keyword evidence="2" id="KW-0472">Membrane</keyword>
<dbReference type="AlphaFoldDB" id="A0A4Z1JZS6"/>
<feature type="region of interest" description="Disordered" evidence="1">
    <location>
        <begin position="380"/>
        <end position="409"/>
    </location>
</feature>
<feature type="compositionally biased region" description="Basic and acidic residues" evidence="1">
    <location>
        <begin position="385"/>
        <end position="394"/>
    </location>
</feature>
<evidence type="ECO:0000256" key="1">
    <source>
        <dbReference type="SAM" id="MobiDB-lite"/>
    </source>
</evidence>
<evidence type="ECO:0000313" key="4">
    <source>
        <dbReference type="Proteomes" id="UP000297229"/>
    </source>
</evidence>
<feature type="transmembrane region" description="Helical" evidence="2">
    <location>
        <begin position="93"/>
        <end position="111"/>
    </location>
</feature>
<keyword evidence="2" id="KW-1133">Transmembrane helix</keyword>
<feature type="transmembrane region" description="Helical" evidence="2">
    <location>
        <begin position="234"/>
        <end position="253"/>
    </location>
</feature>
<gene>
    <name evidence="3" type="ORF">BELL_0057g00080</name>
</gene>
<sequence>MTSSSPFWENIFLSVRAASRLFGASSTGLIISVIVLYYLSKSNANGVDLEPFKTPTFVAILLAAHLCGYLKLPDISLASDSPDASRPKTSGTNFVFCGAILYLLHTLRLNLVDLDPFHNPALLAGLVFAYTKGYLRFPESSSAKEDPEVSEFKKSLPAIEAVATRLAPYIKIGSLVVLLTYSSIHYGLALPLRPWLHVSLLAGIATIGFFAPTAKFYGPFRFGYLEYSEHISRLYKLLDWWCCVALFLFPYLTSFQGDIFYLMLLPIVSLSTVAMLVAAWIYVYVEYRKQLLAITHAVAADLSRITIAASSTSEFASKVSEYDKQLFEAAKTAKRDSLKATAIRITDLFVCGTTAWASFAEITEGARRITSKTNAIVEAATNVEDTEKPDHAPGDDDDGEDEEDESQTQILSRELREYAEVTSAKVEDVLLRVEAAQVKVRECDNARKQDIAARANAEKYATAASDAVVRLDISLTDSLNESLAVVAAAEIARILADQAITSATYGEMATARGTAASVRSEASTAELSVERGRRAMDTARAILLGWLQGK</sequence>
<keyword evidence="2" id="KW-0812">Transmembrane</keyword>
<name>A0A4Z1JZS6_9HELO</name>
<feature type="compositionally biased region" description="Acidic residues" evidence="1">
    <location>
        <begin position="395"/>
        <end position="406"/>
    </location>
</feature>
<keyword evidence="4" id="KW-1185">Reference proteome</keyword>